<accession>A0A225DCM3</accession>
<dbReference type="RefSeq" id="WP_161968054.1">
    <property type="nucleotide sequence ID" value="NZ_NIDE01000019.1"/>
</dbReference>
<feature type="chain" id="PRO_5012691465" evidence="1">
    <location>
        <begin position="24"/>
        <end position="313"/>
    </location>
</feature>
<feature type="signal peptide" evidence="1">
    <location>
        <begin position="1"/>
        <end position="23"/>
    </location>
</feature>
<dbReference type="Pfam" id="PF13472">
    <property type="entry name" value="Lipase_GDSL_2"/>
    <property type="match status" value="1"/>
</dbReference>
<name>A0A225DCM3_9BACT</name>
<dbReference type="OrthoDB" id="213326at2"/>
<sequence>MTSLRCYFPALAILASLATPVLAADPFEFKDGDRVVLLGSTLIEREQKYGYWELLLTLHNADKNVTFRNLGWSGDTVFGEARNGFDSSPKGFERLVTLTKELKPTVIVVCYGHNESFEGQKGISTFAAGLNKLLDSLAATKARIVLVSPTPFEKAGPVTDPTARDKSLDLYRQVLAETAAKRQLPFVDLFDRIRGASNASHLTYNGLHMTPAGYAATAPLLLAESSTGAQRDKWLAELESPAAEKVRAKIVEKNQLFFYRWRPQNETYLFGFRKHEQGQNAKEVAQFDPLVDGVEKEIAELKKAVRVEAAPAK</sequence>
<dbReference type="GO" id="GO:0016788">
    <property type="term" value="F:hydrolase activity, acting on ester bonds"/>
    <property type="evidence" value="ECO:0007669"/>
    <property type="project" value="UniProtKB-ARBA"/>
</dbReference>
<keyword evidence="4" id="KW-1185">Reference proteome</keyword>
<dbReference type="AlphaFoldDB" id="A0A225DCM3"/>
<dbReference type="InterPro" id="IPR036514">
    <property type="entry name" value="SGNH_hydro_sf"/>
</dbReference>
<dbReference type="InterPro" id="IPR045136">
    <property type="entry name" value="Iah1-like"/>
</dbReference>
<dbReference type="PANTHER" id="PTHR14209">
    <property type="entry name" value="ISOAMYL ACETATE-HYDROLYZING ESTERASE 1"/>
    <property type="match status" value="1"/>
</dbReference>
<evidence type="ECO:0000256" key="1">
    <source>
        <dbReference type="SAM" id="SignalP"/>
    </source>
</evidence>
<dbReference type="Proteomes" id="UP000214646">
    <property type="component" value="Unassembled WGS sequence"/>
</dbReference>
<proteinExistence type="predicted"/>
<dbReference type="CDD" id="cd01834">
    <property type="entry name" value="SGNH_hydrolase_like_2"/>
    <property type="match status" value="1"/>
</dbReference>
<keyword evidence="1" id="KW-0732">Signal</keyword>
<protein>
    <submittedName>
        <fullName evidence="3">Aquaporin Z</fullName>
    </submittedName>
</protein>
<feature type="domain" description="SGNH hydrolase-type esterase" evidence="2">
    <location>
        <begin position="57"/>
        <end position="216"/>
    </location>
</feature>
<comment type="caution">
    <text evidence="3">The sequence shown here is derived from an EMBL/GenBank/DDBJ whole genome shotgun (WGS) entry which is preliminary data.</text>
</comment>
<dbReference type="EMBL" id="NIDE01000019">
    <property type="protein sequence ID" value="OWK34879.1"/>
    <property type="molecule type" value="Genomic_DNA"/>
</dbReference>
<dbReference type="PANTHER" id="PTHR14209:SF19">
    <property type="entry name" value="ISOAMYL ACETATE-HYDROLYZING ESTERASE 1 HOMOLOG"/>
    <property type="match status" value="1"/>
</dbReference>
<dbReference type="InterPro" id="IPR013830">
    <property type="entry name" value="SGNH_hydro"/>
</dbReference>
<reference evidence="4" key="1">
    <citation type="submission" date="2017-06" db="EMBL/GenBank/DDBJ databases">
        <title>Genome analysis of Fimbriiglobus ruber SP5, the first member of the order Planctomycetales with confirmed chitinolytic capability.</title>
        <authorList>
            <person name="Ravin N.V."/>
            <person name="Rakitin A.L."/>
            <person name="Ivanova A.A."/>
            <person name="Beletsky A.V."/>
            <person name="Kulichevskaya I.S."/>
            <person name="Mardanov A.V."/>
            <person name="Dedysh S.N."/>
        </authorList>
    </citation>
    <scope>NUCLEOTIDE SEQUENCE [LARGE SCALE GENOMIC DNA]</scope>
    <source>
        <strain evidence="4">SP5</strain>
    </source>
</reference>
<evidence type="ECO:0000259" key="2">
    <source>
        <dbReference type="Pfam" id="PF13472"/>
    </source>
</evidence>
<evidence type="ECO:0000313" key="4">
    <source>
        <dbReference type="Proteomes" id="UP000214646"/>
    </source>
</evidence>
<dbReference type="Gene3D" id="3.40.50.1110">
    <property type="entry name" value="SGNH hydrolase"/>
    <property type="match status" value="1"/>
</dbReference>
<organism evidence="3 4">
    <name type="scientific">Fimbriiglobus ruber</name>
    <dbReference type="NCBI Taxonomy" id="1908690"/>
    <lineage>
        <taxon>Bacteria</taxon>
        <taxon>Pseudomonadati</taxon>
        <taxon>Planctomycetota</taxon>
        <taxon>Planctomycetia</taxon>
        <taxon>Gemmatales</taxon>
        <taxon>Gemmataceae</taxon>
        <taxon>Fimbriiglobus</taxon>
    </lineage>
</organism>
<dbReference type="SUPFAM" id="SSF52266">
    <property type="entry name" value="SGNH hydrolase"/>
    <property type="match status" value="1"/>
</dbReference>
<evidence type="ECO:0000313" key="3">
    <source>
        <dbReference type="EMBL" id="OWK34879.1"/>
    </source>
</evidence>
<gene>
    <name evidence="3" type="ORF">FRUB_09721</name>
</gene>